<dbReference type="InterPro" id="IPR002909">
    <property type="entry name" value="IPT_dom"/>
</dbReference>
<dbReference type="EMBL" id="SNRY01000520">
    <property type="protein sequence ID" value="KAA6339628.1"/>
    <property type="molecule type" value="Genomic_DNA"/>
</dbReference>
<feature type="domain" description="IPT/TIG" evidence="1">
    <location>
        <begin position="45"/>
        <end position="111"/>
    </location>
</feature>
<dbReference type="SUPFAM" id="SSF81296">
    <property type="entry name" value="E set domains"/>
    <property type="match status" value="1"/>
</dbReference>
<organism evidence="2">
    <name type="scientific">termite gut metagenome</name>
    <dbReference type="NCBI Taxonomy" id="433724"/>
    <lineage>
        <taxon>unclassified sequences</taxon>
        <taxon>metagenomes</taxon>
        <taxon>organismal metagenomes</taxon>
    </lineage>
</organism>
<dbReference type="AlphaFoldDB" id="A0A5J4S1I1"/>
<dbReference type="InterPro" id="IPR011042">
    <property type="entry name" value="6-blade_b-propeller_TolB-like"/>
</dbReference>
<evidence type="ECO:0000259" key="1">
    <source>
        <dbReference type="Pfam" id="PF01833"/>
    </source>
</evidence>
<evidence type="ECO:0000313" key="2">
    <source>
        <dbReference type="EMBL" id="KAA6339628.1"/>
    </source>
</evidence>
<dbReference type="PROSITE" id="PS51257">
    <property type="entry name" value="PROKAR_LIPOPROTEIN"/>
    <property type="match status" value="1"/>
</dbReference>
<dbReference type="Gene3D" id="2.60.40.10">
    <property type="entry name" value="Immunoglobulins"/>
    <property type="match status" value="1"/>
</dbReference>
<dbReference type="SUPFAM" id="SSF63825">
    <property type="entry name" value="YWTD domain"/>
    <property type="match status" value="1"/>
</dbReference>
<dbReference type="InterPro" id="IPR013783">
    <property type="entry name" value="Ig-like_fold"/>
</dbReference>
<sequence length="426" mass="46672">MAKFFLICMCCFVMFAGCNDNDNKTGGSNIVYNPDLPVEVITFMPDSGRIREKVMIKGSNFGNDKSKVKVVFEDELTERIATVIGVDNNTVYCLAPRQIAGRNKIKVIAYEQEATCDETFLYSAAENVSSISGNSANTGSEDGSLADAKFSYMHGIGALGNDAVLVFQRDNPAVRYVSVPDNAVITVHKGFQAGKPAVTKDKTKVYATGWDSPHVVYMYTKETGWSPMRIGQIGTAYTRIRALALDETEEWLYFCDRLGAFGRFEIKTQQVEILNETTGVLTTGDGGYLVYSSQADCFYLSVQGAFGVYKISKDGKEVTNFAGFAGSSVRDGYLLECSFAQPNGMTLDEDGNIYIVEGQNGYIIRKISIIDGYVSTVAGAVNSASQIDGDPFNARFNYPYDIANDGEGNYWIVEGWGCAVRKYAIE</sequence>
<dbReference type="PANTHER" id="PTHR13833:SF71">
    <property type="entry name" value="NHL DOMAIN-CONTAINING PROTEIN"/>
    <property type="match status" value="1"/>
</dbReference>
<name>A0A5J4S1I1_9ZZZZ</name>
<proteinExistence type="predicted"/>
<reference evidence="2" key="1">
    <citation type="submission" date="2019-03" db="EMBL/GenBank/DDBJ databases">
        <title>Single cell metagenomics reveals metabolic interactions within the superorganism composed of flagellate Streblomastix strix and complex community of Bacteroidetes bacteria on its surface.</title>
        <authorList>
            <person name="Treitli S.C."/>
            <person name="Kolisko M."/>
            <person name="Husnik F."/>
            <person name="Keeling P."/>
            <person name="Hampl V."/>
        </authorList>
    </citation>
    <scope>NUCLEOTIDE SEQUENCE</scope>
    <source>
        <strain evidence="2">STM</strain>
    </source>
</reference>
<protein>
    <recommendedName>
        <fullName evidence="1">IPT/TIG domain-containing protein</fullName>
    </recommendedName>
</protein>
<dbReference type="PANTHER" id="PTHR13833">
    <property type="match status" value="1"/>
</dbReference>
<gene>
    <name evidence="2" type="ORF">EZS27_012446</name>
</gene>
<dbReference type="InterPro" id="IPR014756">
    <property type="entry name" value="Ig_E-set"/>
</dbReference>
<dbReference type="Gene3D" id="2.120.10.30">
    <property type="entry name" value="TolB, C-terminal domain"/>
    <property type="match status" value="1"/>
</dbReference>
<comment type="caution">
    <text evidence="2">The sequence shown here is derived from an EMBL/GenBank/DDBJ whole genome shotgun (WGS) entry which is preliminary data.</text>
</comment>
<dbReference type="Pfam" id="PF01833">
    <property type="entry name" value="TIG"/>
    <property type="match status" value="1"/>
</dbReference>
<accession>A0A5J4S1I1</accession>